<accession>A0A6M2DBC2</accession>
<name>A0A6M2DBC2_RHIMP</name>
<organism evidence="1">
    <name type="scientific">Rhipicephalus microplus</name>
    <name type="common">Cattle tick</name>
    <name type="synonym">Boophilus microplus</name>
    <dbReference type="NCBI Taxonomy" id="6941"/>
    <lineage>
        <taxon>Eukaryota</taxon>
        <taxon>Metazoa</taxon>
        <taxon>Ecdysozoa</taxon>
        <taxon>Arthropoda</taxon>
        <taxon>Chelicerata</taxon>
        <taxon>Arachnida</taxon>
        <taxon>Acari</taxon>
        <taxon>Parasitiformes</taxon>
        <taxon>Ixodida</taxon>
        <taxon>Ixodoidea</taxon>
        <taxon>Ixodidae</taxon>
        <taxon>Rhipicephalinae</taxon>
        <taxon>Rhipicephalus</taxon>
        <taxon>Boophilus</taxon>
    </lineage>
</organism>
<dbReference type="EMBL" id="GHWJ01010253">
    <property type="protein sequence ID" value="NOV42990.1"/>
    <property type="molecule type" value="Transcribed_RNA"/>
</dbReference>
<dbReference type="AlphaFoldDB" id="A0A6M2DBC2"/>
<evidence type="ECO:0000313" key="1">
    <source>
        <dbReference type="EMBL" id="NOV42990.1"/>
    </source>
</evidence>
<sequence>MRVYKNITLLECLSLYVWLWRPVIASKNYIRVKEMKHVNMPKPSFTALRVIFNADCMNKLATSAIKRSKVHRVYGYIRLYWVFFFFCRCVNV</sequence>
<reference evidence="1" key="1">
    <citation type="submission" date="2019-09" db="EMBL/GenBank/DDBJ databases">
        <title>Organ-specific transcriptomic study of the physiology of the cattle tick, Rhipicephalus microplus.</title>
        <authorList>
            <person name="Tirloni L."/>
            <person name="Braz G."/>
            <person name="Gandara A.C.P."/>
            <person name="Sabadin G.A."/>
            <person name="da Silva R.M."/>
            <person name="Guizzo M.G."/>
            <person name="Machado J.A."/>
            <person name="Costa E.P."/>
            <person name="Gomes H.F."/>
            <person name="Moraes J."/>
            <person name="Mota M.B.S."/>
            <person name="Mesquita R.D."/>
            <person name="Alvarenga P.H."/>
            <person name="Alves F."/>
            <person name="Seixas A."/>
            <person name="da Fonseca R.N."/>
            <person name="Fogaca A."/>
            <person name="Logullo C."/>
            <person name="Tanaka A."/>
            <person name="Daffre S."/>
            <person name="Termignoni C."/>
            <person name="Vaz I.S.Jr."/>
            <person name="Oliveira P.L."/>
            <person name="Ribeiro J.M."/>
        </authorList>
    </citation>
    <scope>NUCLEOTIDE SEQUENCE</scope>
    <source>
        <strain evidence="1">Porto Alegre</strain>
    </source>
</reference>
<proteinExistence type="predicted"/>
<protein>
    <submittedName>
        <fullName evidence="1">Putative secreted protein</fullName>
    </submittedName>
</protein>